<sequence>MRMTLRQEPDAAVSRSRIGAYPAMFALTILLGACSYVPDWANPVAIYDNITTDGPEVADAEADASVPGESKEFPDLRSVPERPAETSTAAERRTLAEGLVADRDNARYTDEVLRADTEAAVAGSKPASRMAETPAAQQQLPEVTAPRPAALQDLPAAAPQMPVATDTLAAPRSPTPMISQMAGSGTAAATTATAGAAATAATTAAGTAATTAAAAGSVVPAAPTPPQVAPPVGGRAIAPPPVTAPSMPPAPTTVARAPSAPSYPAAQPQATAPTQAPAVSATGNVLEDVYNSQLAASSAGATTLPPNIAFDPNRATVPGGAQAPASFAFDAGATAGAASGSSDGGSWPGNPEAVIKFGDGSTRLGNGDRARIAVVAEKLGQYAGYVRVVGHASSRTRNMSIEEHMMVNFRMSMARARAVAQVLAEAGVDPARILIEAKGDSEPVYYEAMPSGEAENRRVEIFFD</sequence>
<keyword evidence="5" id="KW-1185">Reference proteome</keyword>
<feature type="compositionally biased region" description="Basic and acidic residues" evidence="2">
    <location>
        <begin position="69"/>
        <end position="98"/>
    </location>
</feature>
<feature type="compositionally biased region" description="Pro residues" evidence="2">
    <location>
        <begin position="238"/>
        <end position="251"/>
    </location>
</feature>
<proteinExistence type="predicted"/>
<evidence type="ECO:0000313" key="4">
    <source>
        <dbReference type="EMBL" id="SLN45454.1"/>
    </source>
</evidence>
<evidence type="ECO:0000256" key="1">
    <source>
        <dbReference type="PROSITE-ProRule" id="PRU00473"/>
    </source>
</evidence>
<evidence type="ECO:0000259" key="3">
    <source>
        <dbReference type="PROSITE" id="PS51123"/>
    </source>
</evidence>
<keyword evidence="1" id="KW-0472">Membrane</keyword>
<dbReference type="InParanoid" id="A0A1Y5SPY2"/>
<dbReference type="PANTHER" id="PTHR30329:SF19">
    <property type="entry name" value="OUTER MEMBRANE PROTEIN, OMPA FAMILY"/>
    <property type="match status" value="1"/>
</dbReference>
<evidence type="ECO:0000256" key="2">
    <source>
        <dbReference type="SAM" id="MobiDB-lite"/>
    </source>
</evidence>
<organism evidence="4 5">
    <name type="scientific">Oceanibacterium hippocampi</name>
    <dbReference type="NCBI Taxonomy" id="745714"/>
    <lineage>
        <taxon>Bacteria</taxon>
        <taxon>Pseudomonadati</taxon>
        <taxon>Pseudomonadota</taxon>
        <taxon>Alphaproteobacteria</taxon>
        <taxon>Sneathiellales</taxon>
        <taxon>Sneathiellaceae</taxon>
        <taxon>Oceanibacterium</taxon>
    </lineage>
</organism>
<feature type="region of interest" description="Disordered" evidence="2">
    <location>
        <begin position="58"/>
        <end position="98"/>
    </location>
</feature>
<dbReference type="SUPFAM" id="SSF103088">
    <property type="entry name" value="OmpA-like"/>
    <property type="match status" value="1"/>
</dbReference>
<feature type="domain" description="OmpA-like" evidence="3">
    <location>
        <begin position="344"/>
        <end position="464"/>
    </location>
</feature>
<dbReference type="PROSITE" id="PS51123">
    <property type="entry name" value="OMPA_2"/>
    <property type="match status" value="1"/>
</dbReference>
<dbReference type="InterPro" id="IPR006665">
    <property type="entry name" value="OmpA-like"/>
</dbReference>
<dbReference type="CDD" id="cd07185">
    <property type="entry name" value="OmpA_C-like"/>
    <property type="match status" value="1"/>
</dbReference>
<dbReference type="Pfam" id="PF00691">
    <property type="entry name" value="OmpA"/>
    <property type="match status" value="1"/>
</dbReference>
<dbReference type="PROSITE" id="PS51257">
    <property type="entry name" value="PROKAR_LIPOPROTEIN"/>
    <property type="match status" value="1"/>
</dbReference>
<name>A0A1Y5SPY2_9PROT</name>
<feature type="compositionally biased region" description="Low complexity" evidence="2">
    <location>
        <begin position="252"/>
        <end position="278"/>
    </location>
</feature>
<reference evidence="4 5" key="1">
    <citation type="submission" date="2017-03" db="EMBL/GenBank/DDBJ databases">
        <authorList>
            <person name="Afonso C.L."/>
            <person name="Miller P.J."/>
            <person name="Scott M.A."/>
            <person name="Spackman E."/>
            <person name="Goraichik I."/>
            <person name="Dimitrov K.M."/>
            <person name="Suarez D.L."/>
            <person name="Swayne D.E."/>
        </authorList>
    </citation>
    <scope>NUCLEOTIDE SEQUENCE [LARGE SCALE GENOMIC DNA]</scope>
    <source>
        <strain evidence="4 5">CECT 7691</strain>
    </source>
</reference>
<dbReference type="InterPro" id="IPR036737">
    <property type="entry name" value="OmpA-like_sf"/>
</dbReference>
<gene>
    <name evidence="4" type="ORF">OCH7691_01955</name>
</gene>
<dbReference type="EMBL" id="FWFR01000001">
    <property type="protein sequence ID" value="SLN45454.1"/>
    <property type="molecule type" value="Genomic_DNA"/>
</dbReference>
<evidence type="ECO:0000313" key="5">
    <source>
        <dbReference type="Proteomes" id="UP000193200"/>
    </source>
</evidence>
<dbReference type="Gene3D" id="3.30.1330.60">
    <property type="entry name" value="OmpA-like domain"/>
    <property type="match status" value="1"/>
</dbReference>
<dbReference type="InterPro" id="IPR050330">
    <property type="entry name" value="Bact_OuterMem_StrucFunc"/>
</dbReference>
<feature type="region of interest" description="Disordered" evidence="2">
    <location>
        <begin position="223"/>
        <end position="278"/>
    </location>
</feature>
<dbReference type="PANTHER" id="PTHR30329">
    <property type="entry name" value="STATOR ELEMENT OF FLAGELLAR MOTOR COMPLEX"/>
    <property type="match status" value="1"/>
</dbReference>
<dbReference type="Proteomes" id="UP000193200">
    <property type="component" value="Unassembled WGS sequence"/>
</dbReference>
<dbReference type="GO" id="GO:0016020">
    <property type="term" value="C:membrane"/>
    <property type="evidence" value="ECO:0007669"/>
    <property type="project" value="UniProtKB-UniRule"/>
</dbReference>
<dbReference type="AlphaFoldDB" id="A0A1Y5SPY2"/>
<protein>
    <recommendedName>
        <fullName evidence="3">OmpA-like domain-containing protein</fullName>
    </recommendedName>
</protein>
<accession>A0A1Y5SPY2</accession>
<feature type="region of interest" description="Disordered" evidence="2">
    <location>
        <begin position="119"/>
        <end position="141"/>
    </location>
</feature>